<dbReference type="InterPro" id="IPR051400">
    <property type="entry name" value="HAD-like_hydrolase"/>
</dbReference>
<evidence type="ECO:0000256" key="3">
    <source>
        <dbReference type="ARBA" id="ARBA00022842"/>
    </source>
</evidence>
<comment type="cofactor">
    <cofactor evidence="1">
        <name>Mg(2+)</name>
        <dbReference type="ChEBI" id="CHEBI:18420"/>
    </cofactor>
</comment>
<accession>A0A1I5RVZ2</accession>
<keyword evidence="3" id="KW-0460">Magnesium</keyword>
<sequence length="243" mass="27203">MKFYRRWQPVNALTFDLDDTLYDNRVVIVRAEQLLLDWLEDRCEAMAAFDWSQWQVMRQRVIDENPSLIGFVTEIRRAQIVLAATLCGLHAPEARLLADDAVAFFLFERSNFTVPDEALETLSLLASRYPLVAITNGNVDSDKLGLTPYFKQVLRAGPDGAAKPDGTLFVKAQQALAMPASDILHVGDHLKSDVRGAVLAGFKACWFNDTRQPLTQQRRASLLPDVEISHLSQLLTLTGCVES</sequence>
<dbReference type="EMBL" id="FOWR01000019">
    <property type="protein sequence ID" value="SFP62685.1"/>
    <property type="molecule type" value="Genomic_DNA"/>
</dbReference>
<dbReference type="STRING" id="1121869.SAMN03084138_02674"/>
<evidence type="ECO:0000256" key="2">
    <source>
        <dbReference type="ARBA" id="ARBA00022801"/>
    </source>
</evidence>
<dbReference type="OrthoDB" id="367448at2"/>
<dbReference type="Pfam" id="PF00702">
    <property type="entry name" value="Hydrolase"/>
    <property type="match status" value="1"/>
</dbReference>
<dbReference type="NCBIfam" id="TIGR01549">
    <property type="entry name" value="HAD-SF-IA-v1"/>
    <property type="match status" value="1"/>
</dbReference>
<dbReference type="SFLD" id="SFLDS00003">
    <property type="entry name" value="Haloacid_Dehalogenase"/>
    <property type="match status" value="1"/>
</dbReference>
<dbReference type="InterPro" id="IPR036412">
    <property type="entry name" value="HAD-like_sf"/>
</dbReference>
<evidence type="ECO:0000256" key="1">
    <source>
        <dbReference type="ARBA" id="ARBA00001946"/>
    </source>
</evidence>
<dbReference type="SFLD" id="SFLDG01129">
    <property type="entry name" value="C1.5:_HAD__Beta-PGM__Phosphata"/>
    <property type="match status" value="1"/>
</dbReference>
<keyword evidence="2 4" id="KW-0378">Hydrolase</keyword>
<dbReference type="InterPro" id="IPR006439">
    <property type="entry name" value="HAD-SF_hydro_IA"/>
</dbReference>
<dbReference type="Gene3D" id="1.20.120.1600">
    <property type="match status" value="1"/>
</dbReference>
<dbReference type="GeneID" id="35870756"/>
<dbReference type="AlphaFoldDB" id="A0A1I5RVZ2"/>
<dbReference type="NCBIfam" id="NF008018">
    <property type="entry name" value="PRK10748.1"/>
    <property type="match status" value="1"/>
</dbReference>
<evidence type="ECO:0000313" key="4">
    <source>
        <dbReference type="EMBL" id="SFP62685.1"/>
    </source>
</evidence>
<dbReference type="PANTHER" id="PTHR46470:SF4">
    <property type="entry name" value="5-AMINO-6-(5-PHOSPHO-D-RIBITYLAMINO)URACIL PHOSPHATASE YIGB"/>
    <property type="match status" value="1"/>
</dbReference>
<dbReference type="SUPFAM" id="SSF56784">
    <property type="entry name" value="HAD-like"/>
    <property type="match status" value="1"/>
</dbReference>
<evidence type="ECO:0000313" key="5">
    <source>
        <dbReference type="Proteomes" id="UP000182692"/>
    </source>
</evidence>
<dbReference type="PANTHER" id="PTHR46470">
    <property type="entry name" value="N-ACYLNEURAMINATE-9-PHOSPHATASE"/>
    <property type="match status" value="1"/>
</dbReference>
<dbReference type="InterPro" id="IPR023214">
    <property type="entry name" value="HAD_sf"/>
</dbReference>
<dbReference type="Gene3D" id="3.40.50.1000">
    <property type="entry name" value="HAD superfamily/HAD-like"/>
    <property type="match status" value="1"/>
</dbReference>
<dbReference type="GO" id="GO:0016787">
    <property type="term" value="F:hydrolase activity"/>
    <property type="evidence" value="ECO:0007669"/>
    <property type="project" value="UniProtKB-KW"/>
</dbReference>
<dbReference type="RefSeq" id="WP_074927284.1">
    <property type="nucleotide sequence ID" value="NZ_FOWR01000019.1"/>
</dbReference>
<reference evidence="4 5" key="1">
    <citation type="submission" date="2016-10" db="EMBL/GenBank/DDBJ databases">
        <authorList>
            <person name="de Groot N.N."/>
        </authorList>
    </citation>
    <scope>NUCLEOTIDE SEQUENCE [LARGE SCALE GENOMIC DNA]</scope>
    <source>
        <strain evidence="4 5">DSM 15893</strain>
    </source>
</reference>
<name>A0A1I5RVZ2_9GAMM</name>
<organism evidence="4 5">
    <name type="scientific">Enterovibrio norvegicus DSM 15893</name>
    <dbReference type="NCBI Taxonomy" id="1121869"/>
    <lineage>
        <taxon>Bacteria</taxon>
        <taxon>Pseudomonadati</taxon>
        <taxon>Pseudomonadota</taxon>
        <taxon>Gammaproteobacteria</taxon>
        <taxon>Vibrionales</taxon>
        <taxon>Vibrionaceae</taxon>
        <taxon>Enterovibrio</taxon>
    </lineage>
</organism>
<dbReference type="Proteomes" id="UP000182692">
    <property type="component" value="Unassembled WGS sequence"/>
</dbReference>
<gene>
    <name evidence="4" type="ORF">SAMN03084138_02674</name>
</gene>
<protein>
    <submittedName>
        <fullName evidence="4">Putative hydrolase of the HAD superfamily</fullName>
    </submittedName>
</protein>
<dbReference type="GO" id="GO:0009231">
    <property type="term" value="P:riboflavin biosynthetic process"/>
    <property type="evidence" value="ECO:0007669"/>
    <property type="project" value="TreeGrafter"/>
</dbReference>
<proteinExistence type="predicted"/>